<evidence type="ECO:0000256" key="3">
    <source>
        <dbReference type="ARBA" id="ARBA00022989"/>
    </source>
</evidence>
<evidence type="ECO:0000256" key="4">
    <source>
        <dbReference type="ARBA" id="ARBA00023136"/>
    </source>
</evidence>
<keyword evidence="4 5" id="KW-0472">Membrane</keyword>
<evidence type="ECO:0000256" key="5">
    <source>
        <dbReference type="SAM" id="Phobius"/>
    </source>
</evidence>
<organism evidence="6 7">
    <name type="scientific">Lepraria finkii</name>
    <dbReference type="NCBI Taxonomy" id="1340010"/>
    <lineage>
        <taxon>Eukaryota</taxon>
        <taxon>Fungi</taxon>
        <taxon>Dikarya</taxon>
        <taxon>Ascomycota</taxon>
        <taxon>Pezizomycotina</taxon>
        <taxon>Lecanoromycetes</taxon>
        <taxon>OSLEUM clade</taxon>
        <taxon>Lecanoromycetidae</taxon>
        <taxon>Lecanorales</taxon>
        <taxon>Lecanorineae</taxon>
        <taxon>Stereocaulaceae</taxon>
        <taxon>Lepraria</taxon>
    </lineage>
</organism>
<feature type="transmembrane region" description="Helical" evidence="5">
    <location>
        <begin position="434"/>
        <end position="457"/>
    </location>
</feature>
<keyword evidence="3 5" id="KW-1133">Transmembrane helix</keyword>
<evidence type="ECO:0000256" key="2">
    <source>
        <dbReference type="ARBA" id="ARBA00022692"/>
    </source>
</evidence>
<dbReference type="InterPro" id="IPR002523">
    <property type="entry name" value="MgTranspt_CorA/ZnTranspt_ZntB"/>
</dbReference>
<gene>
    <name evidence="6" type="ORF">ABVK25_010626</name>
</gene>
<evidence type="ECO:0000313" key="6">
    <source>
        <dbReference type="EMBL" id="KAL2049114.1"/>
    </source>
</evidence>
<dbReference type="Gene3D" id="1.20.58.340">
    <property type="entry name" value="Magnesium transport protein CorA, transmembrane region"/>
    <property type="match status" value="1"/>
</dbReference>
<accession>A0ABR4AWU3</accession>
<name>A0ABR4AWU3_9LECA</name>
<dbReference type="Pfam" id="PF01544">
    <property type="entry name" value="CorA"/>
    <property type="match status" value="1"/>
</dbReference>
<comment type="caution">
    <text evidence="6">The sequence shown here is derived from an EMBL/GenBank/DDBJ whole genome shotgun (WGS) entry which is preliminary data.</text>
</comment>
<feature type="transmembrane region" description="Helical" evidence="5">
    <location>
        <begin position="463"/>
        <end position="487"/>
    </location>
</feature>
<proteinExistence type="predicted"/>
<sequence length="494" mass="56041">MVLTLVQSPFYANPPQRQNAPKMGQDYGRSRAIDIVLVLNTPGNPRISDVSAEKFTTARELEQILIQPLLGSLSGHHDIRSLDRVYYENNWQYARSLLCRRYIKDVPPDHRGVYEEDPDLMRFELFLNAASKRNDLSFISRGTSTSSGKMVASKDRVLYHFGFDWLGIITEPTSNTLMKIEHNKGLYYLVRRTTAIAIVIRVGNTDHITASPLCPRAWTSTNALSHRRTVILFNELHSSDDGLPFTAWISPVAPGIDLWDIPANLNSRIDTESTALAFIQRLVARIWQGVVADLESVIDECSQYIIYSEQIAFHDLDVNALERVARSTWQDMLTWHLLEKLITAQRNSVSETRTYMQELIRHVNIPDIEREDPLALIIDTLAALEKTVAEDFRSKCQSISDLTYNIINVRQAQAAQKSADAAQQEAHDLGRITWITFIFFPLIAVSGVFGMNVSILINNPPSIKWYFIVGISFAGLVLGVAFFATWFNKRLKRV</sequence>
<dbReference type="EMBL" id="JBHFEH010000071">
    <property type="protein sequence ID" value="KAL2049114.1"/>
    <property type="molecule type" value="Genomic_DNA"/>
</dbReference>
<evidence type="ECO:0000313" key="7">
    <source>
        <dbReference type="Proteomes" id="UP001590951"/>
    </source>
</evidence>
<dbReference type="InterPro" id="IPR045863">
    <property type="entry name" value="CorA_TM1_TM2"/>
</dbReference>
<keyword evidence="2 5" id="KW-0812">Transmembrane</keyword>
<dbReference type="Proteomes" id="UP001590951">
    <property type="component" value="Unassembled WGS sequence"/>
</dbReference>
<evidence type="ECO:0000256" key="1">
    <source>
        <dbReference type="ARBA" id="ARBA00004141"/>
    </source>
</evidence>
<dbReference type="SUPFAM" id="SSF144083">
    <property type="entry name" value="Magnesium transport protein CorA, transmembrane region"/>
    <property type="match status" value="1"/>
</dbReference>
<reference evidence="6 7" key="1">
    <citation type="submission" date="2024-09" db="EMBL/GenBank/DDBJ databases">
        <title>Rethinking Asexuality: The Enigmatic Case of Functional Sexual Genes in Lepraria (Stereocaulaceae).</title>
        <authorList>
            <person name="Doellman M."/>
            <person name="Sun Y."/>
            <person name="Barcenas-Pena A."/>
            <person name="Lumbsch H.T."/>
            <person name="Grewe F."/>
        </authorList>
    </citation>
    <scope>NUCLEOTIDE SEQUENCE [LARGE SCALE GENOMIC DNA]</scope>
    <source>
        <strain evidence="6 7">Grewe 0041</strain>
    </source>
</reference>
<keyword evidence="7" id="KW-1185">Reference proteome</keyword>
<protein>
    <submittedName>
        <fullName evidence="6">Uncharacterized protein</fullName>
    </submittedName>
</protein>
<comment type="subcellular location">
    <subcellularLocation>
        <location evidence="1">Membrane</location>
        <topology evidence="1">Multi-pass membrane protein</topology>
    </subcellularLocation>
</comment>